<dbReference type="EMBL" id="CP053435">
    <property type="protein sequence ID" value="QJW88441.1"/>
    <property type="molecule type" value="Genomic_DNA"/>
</dbReference>
<evidence type="ECO:0008006" key="4">
    <source>
        <dbReference type="Google" id="ProtNLM"/>
    </source>
</evidence>
<dbReference type="KEGG" id="stae:HNV11_03165"/>
<keyword evidence="1" id="KW-0732">Signal</keyword>
<proteinExistence type="predicted"/>
<dbReference type="Proteomes" id="UP000502756">
    <property type="component" value="Chromosome"/>
</dbReference>
<feature type="chain" id="PRO_5026718378" description="PorT family protein" evidence="1">
    <location>
        <begin position="21"/>
        <end position="151"/>
    </location>
</feature>
<dbReference type="AlphaFoldDB" id="A0A6M5Y5F1"/>
<reference evidence="2 3" key="1">
    <citation type="submission" date="2020-05" db="EMBL/GenBank/DDBJ databases">
        <title>Genome sequencing of Spirosoma sp. TS118.</title>
        <authorList>
            <person name="Lee J.-H."/>
            <person name="Jeong S."/>
            <person name="Zhao L."/>
            <person name="Jung J.-H."/>
            <person name="Kim M.-K."/>
            <person name="Lim S."/>
        </authorList>
    </citation>
    <scope>NUCLEOTIDE SEQUENCE [LARGE SCALE GENOMIC DNA]</scope>
    <source>
        <strain evidence="2 3">TS118</strain>
    </source>
</reference>
<organism evidence="2 3">
    <name type="scientific">Spirosoma taeanense</name>
    <dbReference type="NCBI Taxonomy" id="2735870"/>
    <lineage>
        <taxon>Bacteria</taxon>
        <taxon>Pseudomonadati</taxon>
        <taxon>Bacteroidota</taxon>
        <taxon>Cytophagia</taxon>
        <taxon>Cytophagales</taxon>
        <taxon>Cytophagaceae</taxon>
        <taxon>Spirosoma</taxon>
    </lineage>
</organism>
<evidence type="ECO:0000313" key="2">
    <source>
        <dbReference type="EMBL" id="QJW88441.1"/>
    </source>
</evidence>
<name>A0A6M5Y5F1_9BACT</name>
<protein>
    <recommendedName>
        <fullName evidence="4">PorT family protein</fullName>
    </recommendedName>
</protein>
<feature type="signal peptide" evidence="1">
    <location>
        <begin position="1"/>
        <end position="20"/>
    </location>
</feature>
<accession>A0A6M5Y5F1</accession>
<dbReference type="RefSeq" id="WP_171738274.1">
    <property type="nucleotide sequence ID" value="NZ_CP053435.1"/>
</dbReference>
<evidence type="ECO:0000256" key="1">
    <source>
        <dbReference type="SAM" id="SignalP"/>
    </source>
</evidence>
<evidence type="ECO:0000313" key="3">
    <source>
        <dbReference type="Proteomes" id="UP000502756"/>
    </source>
</evidence>
<gene>
    <name evidence="2" type="ORF">HNV11_03165</name>
</gene>
<sequence length="151" mass="16892">MKHVLLMLLLGSAVSAFGQASVAYYPFSSLVTVSTNADRALWLDARVQTNTLFGSLSTTLCPMVNVVRRDQVNYYTGLGVRFNPLNGLDNRDVLEGYSLHVGVRVKPIPFMPNLRVAFEIAPYSRKDFKVGNLQSFLGFAYQFSKKTEVFK</sequence>
<keyword evidence="3" id="KW-1185">Reference proteome</keyword>